<evidence type="ECO:0000313" key="6">
    <source>
        <dbReference type="Proteomes" id="UP000325466"/>
    </source>
</evidence>
<feature type="region of interest" description="Disordered" evidence="3">
    <location>
        <begin position="214"/>
        <end position="234"/>
    </location>
</feature>
<dbReference type="InterPro" id="IPR029058">
    <property type="entry name" value="AB_hydrolase_fold"/>
</dbReference>
<dbReference type="Pfam" id="PF00561">
    <property type="entry name" value="Abhydrolase_1"/>
    <property type="match status" value="1"/>
</dbReference>
<comment type="caution">
    <text evidence="5">The sequence shown here is derived from an EMBL/GenBank/DDBJ whole genome shotgun (WGS) entry which is preliminary data.</text>
</comment>
<name>A0ABQ0YQW1_9NOCA</name>
<dbReference type="PRINTS" id="PR00793">
    <property type="entry name" value="PROAMNOPTASE"/>
</dbReference>
<keyword evidence="5" id="KW-0645">Protease</keyword>
<feature type="domain" description="AB hydrolase-1" evidence="4">
    <location>
        <begin position="268"/>
        <end position="511"/>
    </location>
</feature>
<keyword evidence="6" id="KW-1185">Reference proteome</keyword>
<evidence type="ECO:0000313" key="5">
    <source>
        <dbReference type="EMBL" id="GES38649.1"/>
    </source>
</evidence>
<dbReference type="Proteomes" id="UP000325466">
    <property type="component" value="Unassembled WGS sequence"/>
</dbReference>
<organism evidence="5 6">
    <name type="scientific">Rhodococcus aetherivorans</name>
    <dbReference type="NCBI Taxonomy" id="191292"/>
    <lineage>
        <taxon>Bacteria</taxon>
        <taxon>Bacillati</taxon>
        <taxon>Actinomycetota</taxon>
        <taxon>Actinomycetes</taxon>
        <taxon>Mycobacteriales</taxon>
        <taxon>Nocardiaceae</taxon>
        <taxon>Rhodococcus</taxon>
    </lineage>
</organism>
<dbReference type="PANTHER" id="PTHR43433:SF5">
    <property type="entry name" value="AB HYDROLASE-1 DOMAIN-CONTAINING PROTEIN"/>
    <property type="match status" value="1"/>
</dbReference>
<proteinExistence type="inferred from homology"/>
<evidence type="ECO:0000256" key="1">
    <source>
        <dbReference type="ARBA" id="ARBA00010088"/>
    </source>
</evidence>
<dbReference type="SUPFAM" id="SSF55961">
    <property type="entry name" value="Bet v1-like"/>
    <property type="match status" value="1"/>
</dbReference>
<reference evidence="5 6" key="1">
    <citation type="journal article" date="2018" name="Biodegradation">
        <title>1,4-Dioxane degradation characteristics of Rhodococcus aetherivorans JCM 14343.</title>
        <authorList>
            <person name="Inoue D."/>
            <person name="Tsunoda T."/>
            <person name="Yamamoto N."/>
            <person name="Ike M."/>
            <person name="Sei K."/>
        </authorList>
    </citation>
    <scope>NUCLEOTIDE SEQUENCE [LARGE SCALE GENOMIC DNA]</scope>
    <source>
        <strain evidence="5 6">JCM 14343</strain>
    </source>
</reference>
<dbReference type="Gene3D" id="3.40.50.1820">
    <property type="entry name" value="alpha/beta hydrolase"/>
    <property type="match status" value="1"/>
</dbReference>
<dbReference type="InterPro" id="IPR000073">
    <property type="entry name" value="AB_hydrolase_1"/>
</dbReference>
<dbReference type="InterPro" id="IPR050471">
    <property type="entry name" value="AB_hydrolase"/>
</dbReference>
<dbReference type="PRINTS" id="PR00111">
    <property type="entry name" value="ABHYDROLASE"/>
</dbReference>
<dbReference type="EMBL" id="BLAH01000095">
    <property type="protein sequence ID" value="GES38649.1"/>
    <property type="molecule type" value="Genomic_DNA"/>
</dbReference>
<evidence type="ECO:0000256" key="3">
    <source>
        <dbReference type="SAM" id="MobiDB-lite"/>
    </source>
</evidence>
<dbReference type="GO" id="GO:0004177">
    <property type="term" value="F:aminopeptidase activity"/>
    <property type="evidence" value="ECO:0007669"/>
    <property type="project" value="UniProtKB-KW"/>
</dbReference>
<dbReference type="InterPro" id="IPR002410">
    <property type="entry name" value="Peptidase_S33"/>
</dbReference>
<sequence length="531" mass="59279">MAGAATAVVYGSLVRPRLVRWGATDEEISGPFPGADLVPDGERSGAMAVTIDAPPEQVWPWLVQMGWDRGGWYSWDHLDNAGRPSAREVHPEWQDIRPGDQLKYWAPGAGPLDAYKVARIEPNRFLGLYGLIDLRGRTLDPGQPRPSGYLEGLWGFQLKELPGGRTRLVISGYQAGRPRWITRLVYSGIFPPVVWIMQARMLVVLKRRIENNSRATDSNTATGEARGRDSRGPSSAVVKWRGSLHRVRPGRVPIRDTSLYVDVVGQGPPLVVMHGGPSADMWTMQAFRQCADRFTLVFYDHRCNGRSIGAPVETMTWENLTADADALRESLGFERWAVLGHSFGGQVALEYALRYPERVSHLVLLDTGADSHWERQNVPKVLLERGYSREKAELARRWFTGEFTPREYFPIFAQIGDAYFYRSGLDILARELSSGAWRSRLRPAPLIFAGRHLLKDWTVTDRLGGITAPTLVVAGREDFVFPPECQRELAAGIPGARLRIIDRAGHNPHDEQTAEVVRALEDFLGADISAG</sequence>
<evidence type="ECO:0000259" key="4">
    <source>
        <dbReference type="Pfam" id="PF00561"/>
    </source>
</evidence>
<protein>
    <submittedName>
        <fullName evidence="5">Proline iminopeptidase</fullName>
        <ecNumber evidence="5">3.4.11.5</ecNumber>
    </submittedName>
</protein>
<dbReference type="SUPFAM" id="SSF53474">
    <property type="entry name" value="alpha/beta-Hydrolases"/>
    <property type="match status" value="1"/>
</dbReference>
<dbReference type="EC" id="3.4.11.5" evidence="5"/>
<accession>A0ABQ0YQW1</accession>
<comment type="similarity">
    <text evidence="1">Belongs to the peptidase S33 family.</text>
</comment>
<keyword evidence="2 5" id="KW-0378">Hydrolase</keyword>
<evidence type="ECO:0000256" key="2">
    <source>
        <dbReference type="ARBA" id="ARBA00022801"/>
    </source>
</evidence>
<gene>
    <name evidence="5" type="ORF">RAJCM14343_3914</name>
</gene>
<keyword evidence="5" id="KW-0031">Aminopeptidase</keyword>
<dbReference type="PANTHER" id="PTHR43433">
    <property type="entry name" value="HYDROLASE, ALPHA/BETA FOLD FAMILY PROTEIN"/>
    <property type="match status" value="1"/>
</dbReference>